<dbReference type="Proteomes" id="UP000029577">
    <property type="component" value="Unassembled WGS sequence"/>
</dbReference>
<accession>A0A095VCC7</accession>
<dbReference type="EMBL" id="JPKR02000003">
    <property type="protein sequence ID" value="KGD72360.1"/>
    <property type="molecule type" value="Genomic_DNA"/>
</dbReference>
<evidence type="ECO:0000313" key="2">
    <source>
        <dbReference type="Proteomes" id="UP000029577"/>
    </source>
</evidence>
<proteinExistence type="predicted"/>
<dbReference type="AlphaFoldDB" id="A0A095VCC7"/>
<name>A0A095VCC7_9GAMM</name>
<gene>
    <name evidence="1" type="ORF">HA49_16625</name>
</gene>
<organism evidence="1 2">
    <name type="scientific">Tatumella morbirosei</name>
    <dbReference type="NCBI Taxonomy" id="642227"/>
    <lineage>
        <taxon>Bacteria</taxon>
        <taxon>Pseudomonadati</taxon>
        <taxon>Pseudomonadota</taxon>
        <taxon>Gammaproteobacteria</taxon>
        <taxon>Enterobacterales</taxon>
        <taxon>Erwiniaceae</taxon>
        <taxon>Tatumella</taxon>
    </lineage>
</organism>
<protein>
    <submittedName>
        <fullName evidence="1">Uncharacterized protein</fullName>
    </submittedName>
</protein>
<comment type="caution">
    <text evidence="1">The sequence shown here is derived from an EMBL/GenBank/DDBJ whole genome shotgun (WGS) entry which is preliminary data.</text>
</comment>
<evidence type="ECO:0000313" key="1">
    <source>
        <dbReference type="EMBL" id="KGD72360.1"/>
    </source>
</evidence>
<dbReference type="RefSeq" id="WP_038021892.1">
    <property type="nucleotide sequence ID" value="NZ_JPKR02000003.1"/>
</dbReference>
<dbReference type="OrthoDB" id="9920237at2"/>
<reference evidence="1" key="1">
    <citation type="submission" date="2014-12" db="EMBL/GenBank/DDBJ databases">
        <title>The draft genome of the Tatumella morbirosei type strain, LMG23360T isolated from pineapple rot.</title>
        <authorList>
            <person name="Smits T.H."/>
            <person name="Palmer M."/>
            <person name="Venter S.N."/>
            <person name="Duffy B."/>
            <person name="Steenkamp E.T."/>
            <person name="Chan W.Y."/>
            <person name="Coutinho T.A."/>
            <person name="Coetzee M.P."/>
            <person name="De Maayer P."/>
        </authorList>
    </citation>
    <scope>NUCLEOTIDE SEQUENCE [LARGE SCALE GENOMIC DNA]</scope>
    <source>
        <strain evidence="1">LMG 23360</strain>
    </source>
</reference>
<keyword evidence="2" id="KW-1185">Reference proteome</keyword>
<sequence>MDKSILQEIGKKTIIDIELKVEVINQLLPLLNQQQKEKLTELFSDLSPFYDSATQFLEQQSGSGDTNERV</sequence>
<dbReference type="STRING" id="642227.HA49_16625"/>